<evidence type="ECO:0000256" key="3">
    <source>
        <dbReference type="ARBA" id="ARBA00023027"/>
    </source>
</evidence>
<keyword evidence="3" id="KW-0520">NAD</keyword>
<protein>
    <submittedName>
        <fullName evidence="7">NAD(P)-dependent oxidoreductase</fullName>
    </submittedName>
</protein>
<reference evidence="7" key="1">
    <citation type="submission" date="2022-08" db="EMBL/GenBank/DDBJ databases">
        <authorList>
            <person name="Deng Y."/>
            <person name="Han X.-F."/>
            <person name="Zhang Y.-Q."/>
        </authorList>
    </citation>
    <scope>NUCLEOTIDE SEQUENCE</scope>
    <source>
        <strain evidence="7">CPCC 203407</strain>
    </source>
</reference>
<sequence>MRIGVLGLGRMGLPIARALAERSTVVAFDPRGERRRALVRAVDDTGDSARLELADGVPEASEGADALVTVLPGPGEFEASADDVIGALPAGALWVDLTSNDPRVLAATEGRARSAGIALVSAPMTGGPAAAETATLGFTVSGDPAAIDRAHPLLEALCGGVGGGVGGVGRITVAGDRIGDACTVKLLANLLWFGQVAAVTEAMLLGASLGLEPARLHRMLADGPGASTMLSRDYPAVLRGDWMPAFGLDRVVEELDTLSSLAAETGVPFELSEQVAELHRQALERFGPADGELLVARLLEERAGTPLREPRIEVNPAETETT</sequence>
<dbReference type="Gene3D" id="1.10.1040.10">
    <property type="entry name" value="N-(1-d-carboxylethyl)-l-norvaline Dehydrogenase, domain 2"/>
    <property type="match status" value="1"/>
</dbReference>
<dbReference type="GO" id="GO:0016491">
    <property type="term" value="F:oxidoreductase activity"/>
    <property type="evidence" value="ECO:0007669"/>
    <property type="project" value="UniProtKB-KW"/>
</dbReference>
<evidence type="ECO:0000259" key="6">
    <source>
        <dbReference type="Pfam" id="PF14833"/>
    </source>
</evidence>
<evidence type="ECO:0000256" key="2">
    <source>
        <dbReference type="ARBA" id="ARBA00023002"/>
    </source>
</evidence>
<dbReference type="SUPFAM" id="SSF48179">
    <property type="entry name" value="6-phosphogluconate dehydrogenase C-terminal domain-like"/>
    <property type="match status" value="1"/>
</dbReference>
<feature type="domain" description="3-hydroxyisobutyrate dehydrogenase-like NAD-binding" evidence="6">
    <location>
        <begin position="179"/>
        <end position="296"/>
    </location>
</feature>
<accession>A0AA41XFY3</accession>
<dbReference type="Gene3D" id="3.40.50.720">
    <property type="entry name" value="NAD(P)-binding Rossmann-like Domain"/>
    <property type="match status" value="1"/>
</dbReference>
<evidence type="ECO:0000256" key="4">
    <source>
        <dbReference type="PIRSR" id="PIRSR000103-1"/>
    </source>
</evidence>
<evidence type="ECO:0000313" key="7">
    <source>
        <dbReference type="EMBL" id="MCS5725474.1"/>
    </source>
</evidence>
<evidence type="ECO:0000256" key="1">
    <source>
        <dbReference type="ARBA" id="ARBA00009080"/>
    </source>
</evidence>
<name>A0AA41XFY3_9MICO</name>
<comment type="similarity">
    <text evidence="1">Belongs to the HIBADH-related family.</text>
</comment>
<dbReference type="GO" id="GO:0051287">
    <property type="term" value="F:NAD binding"/>
    <property type="evidence" value="ECO:0007669"/>
    <property type="project" value="InterPro"/>
</dbReference>
<keyword evidence="2" id="KW-0560">Oxidoreductase</keyword>
<feature type="active site" evidence="4">
    <location>
        <position position="185"/>
    </location>
</feature>
<organism evidence="7 8">
    <name type="scientific">Herbiconiux oxytropis</name>
    <dbReference type="NCBI Taxonomy" id="2970915"/>
    <lineage>
        <taxon>Bacteria</taxon>
        <taxon>Bacillati</taxon>
        <taxon>Actinomycetota</taxon>
        <taxon>Actinomycetes</taxon>
        <taxon>Micrococcales</taxon>
        <taxon>Microbacteriaceae</taxon>
        <taxon>Herbiconiux</taxon>
    </lineage>
</organism>
<dbReference type="Pfam" id="PF14833">
    <property type="entry name" value="NAD_binding_11"/>
    <property type="match status" value="1"/>
</dbReference>
<feature type="domain" description="6-phosphogluconate dehydrogenase NADP-binding" evidence="5">
    <location>
        <begin position="2"/>
        <end position="158"/>
    </location>
</feature>
<dbReference type="Pfam" id="PF03446">
    <property type="entry name" value="NAD_binding_2"/>
    <property type="match status" value="1"/>
</dbReference>
<evidence type="ECO:0000259" key="5">
    <source>
        <dbReference type="Pfam" id="PF03446"/>
    </source>
</evidence>
<dbReference type="AlphaFoldDB" id="A0AA41XFY3"/>
<dbReference type="InterPro" id="IPR013328">
    <property type="entry name" value="6PGD_dom2"/>
</dbReference>
<proteinExistence type="inferred from homology"/>
<keyword evidence="8" id="KW-1185">Reference proteome</keyword>
<comment type="caution">
    <text evidence="7">The sequence shown here is derived from an EMBL/GenBank/DDBJ whole genome shotgun (WGS) entry which is preliminary data.</text>
</comment>
<dbReference type="InterPro" id="IPR015815">
    <property type="entry name" value="HIBADH-related"/>
</dbReference>
<dbReference type="GO" id="GO:0050661">
    <property type="term" value="F:NADP binding"/>
    <property type="evidence" value="ECO:0007669"/>
    <property type="project" value="InterPro"/>
</dbReference>
<dbReference type="PANTHER" id="PTHR43060">
    <property type="entry name" value="3-HYDROXYISOBUTYRATE DEHYDROGENASE-LIKE 1, MITOCHONDRIAL-RELATED"/>
    <property type="match status" value="1"/>
</dbReference>
<dbReference type="RefSeq" id="WP_259525981.1">
    <property type="nucleotide sequence ID" value="NZ_JANLCK010000003.1"/>
</dbReference>
<gene>
    <name evidence="7" type="ORF">N1028_06150</name>
</gene>
<dbReference type="Proteomes" id="UP001165587">
    <property type="component" value="Unassembled WGS sequence"/>
</dbReference>
<dbReference type="InterPro" id="IPR008927">
    <property type="entry name" value="6-PGluconate_DH-like_C_sf"/>
</dbReference>
<dbReference type="InterPro" id="IPR036291">
    <property type="entry name" value="NAD(P)-bd_dom_sf"/>
</dbReference>
<dbReference type="PIRSF" id="PIRSF000103">
    <property type="entry name" value="HIBADH"/>
    <property type="match status" value="1"/>
</dbReference>
<evidence type="ECO:0000313" key="8">
    <source>
        <dbReference type="Proteomes" id="UP001165587"/>
    </source>
</evidence>
<dbReference type="PANTHER" id="PTHR43060:SF15">
    <property type="entry name" value="3-HYDROXYISOBUTYRATE DEHYDROGENASE-LIKE 1, MITOCHONDRIAL-RELATED"/>
    <property type="match status" value="1"/>
</dbReference>
<dbReference type="SUPFAM" id="SSF51735">
    <property type="entry name" value="NAD(P)-binding Rossmann-fold domains"/>
    <property type="match status" value="1"/>
</dbReference>
<dbReference type="InterPro" id="IPR006115">
    <property type="entry name" value="6PGDH_NADP-bd"/>
</dbReference>
<dbReference type="EMBL" id="JANLCK010000003">
    <property type="protein sequence ID" value="MCS5725474.1"/>
    <property type="molecule type" value="Genomic_DNA"/>
</dbReference>
<dbReference type="InterPro" id="IPR029154">
    <property type="entry name" value="HIBADH-like_NADP-bd"/>
</dbReference>